<dbReference type="PANTHER" id="PTHR33164">
    <property type="entry name" value="TRANSCRIPTIONAL REGULATOR, MARR FAMILY"/>
    <property type="match status" value="1"/>
</dbReference>
<keyword evidence="2" id="KW-0238">DNA-binding</keyword>
<feature type="domain" description="HTH marR-type" evidence="4">
    <location>
        <begin position="1"/>
        <end position="131"/>
    </location>
</feature>
<dbReference type="SUPFAM" id="SSF46785">
    <property type="entry name" value="Winged helix' DNA-binding domain"/>
    <property type="match status" value="1"/>
</dbReference>
<protein>
    <submittedName>
        <fullName evidence="5">MarR family transcriptional regulator</fullName>
    </submittedName>
</protein>
<proteinExistence type="predicted"/>
<dbReference type="GO" id="GO:0006950">
    <property type="term" value="P:response to stress"/>
    <property type="evidence" value="ECO:0007669"/>
    <property type="project" value="TreeGrafter"/>
</dbReference>
<dbReference type="SMART" id="SM00347">
    <property type="entry name" value="HTH_MARR"/>
    <property type="match status" value="1"/>
</dbReference>
<dbReference type="InterPro" id="IPR000835">
    <property type="entry name" value="HTH_MarR-typ"/>
</dbReference>
<gene>
    <name evidence="5" type="ORF">IHE70_19625</name>
</gene>
<evidence type="ECO:0000259" key="4">
    <source>
        <dbReference type="PROSITE" id="PS50995"/>
    </source>
</evidence>
<dbReference type="Gene3D" id="1.10.10.10">
    <property type="entry name" value="Winged helix-like DNA-binding domain superfamily/Winged helix DNA-binding domain"/>
    <property type="match status" value="1"/>
</dbReference>
<dbReference type="Pfam" id="PF01047">
    <property type="entry name" value="MarR"/>
    <property type="match status" value="1"/>
</dbReference>
<evidence type="ECO:0000256" key="1">
    <source>
        <dbReference type="ARBA" id="ARBA00023015"/>
    </source>
</evidence>
<dbReference type="PANTHER" id="PTHR33164:SF43">
    <property type="entry name" value="HTH-TYPE TRANSCRIPTIONAL REPRESSOR YETL"/>
    <property type="match status" value="1"/>
</dbReference>
<keyword evidence="3" id="KW-0804">Transcription</keyword>
<accession>A0A927L4Z3</accession>
<dbReference type="GO" id="GO:0003700">
    <property type="term" value="F:DNA-binding transcription factor activity"/>
    <property type="evidence" value="ECO:0007669"/>
    <property type="project" value="InterPro"/>
</dbReference>
<dbReference type="InterPro" id="IPR039422">
    <property type="entry name" value="MarR/SlyA-like"/>
</dbReference>
<keyword evidence="1" id="KW-0805">Transcription regulation</keyword>
<dbReference type="InterPro" id="IPR036390">
    <property type="entry name" value="WH_DNA-bd_sf"/>
</dbReference>
<evidence type="ECO:0000313" key="6">
    <source>
        <dbReference type="Proteomes" id="UP000661025"/>
    </source>
</evidence>
<dbReference type="AlphaFoldDB" id="A0A927L4Z3"/>
<dbReference type="GO" id="GO:0003677">
    <property type="term" value="F:DNA binding"/>
    <property type="evidence" value="ECO:0007669"/>
    <property type="project" value="UniProtKB-KW"/>
</dbReference>
<dbReference type="PROSITE" id="PS01117">
    <property type="entry name" value="HTH_MARR_1"/>
    <property type="match status" value="1"/>
</dbReference>
<comment type="caution">
    <text evidence="5">The sequence shown here is derived from an EMBL/GenBank/DDBJ whole genome shotgun (WGS) entry which is preliminary data.</text>
</comment>
<organism evidence="5 6">
    <name type="scientific">Streptomyces caniscabiei</name>
    <dbReference type="NCBI Taxonomy" id="2746961"/>
    <lineage>
        <taxon>Bacteria</taxon>
        <taxon>Bacillati</taxon>
        <taxon>Actinomycetota</taxon>
        <taxon>Actinomycetes</taxon>
        <taxon>Kitasatosporales</taxon>
        <taxon>Streptomycetaceae</taxon>
        <taxon>Streptomyces</taxon>
    </lineage>
</organism>
<evidence type="ECO:0000313" key="5">
    <source>
        <dbReference type="EMBL" id="MBD9725389.1"/>
    </source>
</evidence>
<evidence type="ECO:0000256" key="2">
    <source>
        <dbReference type="ARBA" id="ARBA00023125"/>
    </source>
</evidence>
<dbReference type="Proteomes" id="UP000661025">
    <property type="component" value="Unassembled WGS sequence"/>
</dbReference>
<dbReference type="InterPro" id="IPR036388">
    <property type="entry name" value="WH-like_DNA-bd_sf"/>
</dbReference>
<evidence type="ECO:0000256" key="3">
    <source>
        <dbReference type="ARBA" id="ARBA00023163"/>
    </source>
</evidence>
<reference evidence="5" key="1">
    <citation type="submission" date="2020-09" db="EMBL/GenBank/DDBJ databases">
        <title>Streptomyces canutascabiei sp. nov., which causes potato common scab and is distributed across the world.</title>
        <authorList>
            <person name="Nguyen H.P."/>
            <person name="Weisberg A.J."/>
            <person name="Chang J.H."/>
            <person name="Clarke C.R."/>
        </authorList>
    </citation>
    <scope>NUCLEOTIDE SEQUENCE</scope>
    <source>
        <strain evidence="5">ID-01-6.2a</strain>
    </source>
</reference>
<name>A0A927L4Z3_9ACTN</name>
<dbReference type="PROSITE" id="PS50995">
    <property type="entry name" value="HTH_MARR_2"/>
    <property type="match status" value="1"/>
</dbReference>
<dbReference type="InterPro" id="IPR023187">
    <property type="entry name" value="Tscrpt_reg_MarR-type_CS"/>
</dbReference>
<sequence>MVTDLTRLEARLTKDFEKHVHRPLGLTWAGFRILNALWVYGPVGQQDIGRVSGSTRASISSALATLESRGLVTRERDETDRRQLNVQLTDEGTETLRKAIAAQTRRERAWTAVLRDDQLSELVHLLRTLVNQDTPAAD</sequence>
<dbReference type="EMBL" id="JACYXT010000007">
    <property type="protein sequence ID" value="MBD9725389.1"/>
    <property type="molecule type" value="Genomic_DNA"/>
</dbReference>